<name>A0A2T0QAJ9_9ACTN</name>
<accession>A0A2T0QAJ9</accession>
<protein>
    <recommendedName>
        <fullName evidence="2">DUF2231 domain-containing protein</fullName>
    </recommendedName>
</protein>
<evidence type="ECO:0000256" key="1">
    <source>
        <dbReference type="SAM" id="Phobius"/>
    </source>
</evidence>
<keyword evidence="1" id="KW-0472">Membrane</keyword>
<comment type="caution">
    <text evidence="3">The sequence shown here is derived from an EMBL/GenBank/DDBJ whole genome shotgun (WGS) entry which is preliminary data.</text>
</comment>
<feature type="transmembrane region" description="Helical" evidence="1">
    <location>
        <begin position="20"/>
        <end position="39"/>
    </location>
</feature>
<sequence>METRSLALAVFGVPAHPLVVHAAVVLVPLAALCAVLVAARPAWRRAYGWPVLVLTLAAAVSVPVAQFTGEQLAESRGQLSPAAAAHMALGQQMIAPTLVFAVAVAALVVGGRMVDRRTADLPVAARVGAEAGDGGPVPDGGGGPAPASAVSLRTAMVLVRVLVVLSAAAVVFMVIRVGHAGAASVWGTGG</sequence>
<dbReference type="RefSeq" id="WP_146159393.1">
    <property type="nucleotide sequence ID" value="NZ_PVZC01000002.1"/>
</dbReference>
<reference evidence="3 4" key="1">
    <citation type="submission" date="2018-03" db="EMBL/GenBank/DDBJ databases">
        <title>Genomic Encyclopedia of Archaeal and Bacterial Type Strains, Phase II (KMG-II): from individual species to whole genera.</title>
        <authorList>
            <person name="Goeker M."/>
        </authorList>
    </citation>
    <scope>NUCLEOTIDE SEQUENCE [LARGE SCALE GENOMIC DNA]</scope>
    <source>
        <strain evidence="3 4">DSM 45601</strain>
    </source>
</reference>
<organism evidence="3 4">
    <name type="scientific">Allonocardiopsis opalescens</name>
    <dbReference type="NCBI Taxonomy" id="1144618"/>
    <lineage>
        <taxon>Bacteria</taxon>
        <taxon>Bacillati</taxon>
        <taxon>Actinomycetota</taxon>
        <taxon>Actinomycetes</taxon>
        <taxon>Streptosporangiales</taxon>
        <taxon>Allonocardiopsis</taxon>
    </lineage>
</organism>
<keyword evidence="1" id="KW-1133">Transmembrane helix</keyword>
<dbReference type="EMBL" id="PVZC01000002">
    <property type="protein sequence ID" value="PRY00832.1"/>
    <property type="molecule type" value="Genomic_DNA"/>
</dbReference>
<dbReference type="InterPro" id="IPR019251">
    <property type="entry name" value="DUF2231_TM"/>
</dbReference>
<evidence type="ECO:0000313" key="3">
    <source>
        <dbReference type="EMBL" id="PRY00832.1"/>
    </source>
</evidence>
<evidence type="ECO:0000313" key="4">
    <source>
        <dbReference type="Proteomes" id="UP000237846"/>
    </source>
</evidence>
<feature type="transmembrane region" description="Helical" evidence="1">
    <location>
        <begin position="46"/>
        <end position="69"/>
    </location>
</feature>
<keyword evidence="4" id="KW-1185">Reference proteome</keyword>
<dbReference type="AlphaFoldDB" id="A0A2T0QAJ9"/>
<gene>
    <name evidence="3" type="ORF">CLV72_102464</name>
</gene>
<feature type="domain" description="DUF2231" evidence="2">
    <location>
        <begin position="12"/>
        <end position="120"/>
    </location>
</feature>
<feature type="transmembrane region" description="Helical" evidence="1">
    <location>
        <begin position="157"/>
        <end position="175"/>
    </location>
</feature>
<keyword evidence="1" id="KW-0812">Transmembrane</keyword>
<evidence type="ECO:0000259" key="2">
    <source>
        <dbReference type="Pfam" id="PF09990"/>
    </source>
</evidence>
<dbReference type="Proteomes" id="UP000237846">
    <property type="component" value="Unassembled WGS sequence"/>
</dbReference>
<proteinExistence type="predicted"/>
<dbReference type="Pfam" id="PF09990">
    <property type="entry name" value="DUF2231"/>
    <property type="match status" value="1"/>
</dbReference>
<feature type="transmembrane region" description="Helical" evidence="1">
    <location>
        <begin position="89"/>
        <end position="109"/>
    </location>
</feature>